<keyword evidence="8 9" id="KW-0119">Carbohydrate metabolism</keyword>
<evidence type="ECO:0000259" key="10">
    <source>
        <dbReference type="PROSITE" id="PS51464"/>
    </source>
</evidence>
<reference evidence="11" key="1">
    <citation type="submission" date="2020-01" db="EMBL/GenBank/DDBJ databases">
        <authorList>
            <person name="Meier V. D."/>
            <person name="Meier V D."/>
        </authorList>
    </citation>
    <scope>NUCLEOTIDE SEQUENCE</scope>
    <source>
        <strain evidence="11">HLG_WM_MAG_12</strain>
    </source>
</reference>
<proteinExistence type="inferred from homology"/>
<feature type="binding site" evidence="9">
    <location>
        <position position="43"/>
    </location>
    <ligand>
        <name>Zn(2+)</name>
        <dbReference type="ChEBI" id="CHEBI:29105"/>
    </ligand>
</feature>
<dbReference type="PANTHER" id="PTHR30390">
    <property type="entry name" value="SEDOHEPTULOSE 7-PHOSPHATE ISOMERASE / DNAA INITIATOR-ASSOCIATING FACTOR FOR REPLICATION INITIATION"/>
    <property type="match status" value="1"/>
</dbReference>
<evidence type="ECO:0000256" key="4">
    <source>
        <dbReference type="ARBA" id="ARBA00022490"/>
    </source>
</evidence>
<dbReference type="AlphaFoldDB" id="A0A6S6STM1"/>
<feature type="binding site" evidence="9">
    <location>
        <position position="162"/>
    </location>
    <ligand>
        <name>Zn(2+)</name>
        <dbReference type="ChEBI" id="CHEBI:29105"/>
    </ligand>
</feature>
<evidence type="ECO:0000256" key="3">
    <source>
        <dbReference type="ARBA" id="ARBA00009894"/>
    </source>
</evidence>
<feature type="binding site" evidence="9">
    <location>
        <begin position="76"/>
        <end position="77"/>
    </location>
    <ligand>
        <name>substrate</name>
    </ligand>
</feature>
<feature type="domain" description="SIS" evidence="10">
    <location>
        <begin position="19"/>
        <end position="175"/>
    </location>
</feature>
<feature type="binding site" evidence="9">
    <location>
        <position position="47"/>
    </location>
    <ligand>
        <name>Zn(2+)</name>
        <dbReference type="ChEBI" id="CHEBI:29105"/>
    </ligand>
</feature>
<evidence type="ECO:0000256" key="2">
    <source>
        <dbReference type="ARBA" id="ARBA00004496"/>
    </source>
</evidence>
<evidence type="ECO:0000256" key="1">
    <source>
        <dbReference type="ARBA" id="ARBA00000348"/>
    </source>
</evidence>
<accession>A0A6S6STM1</accession>
<dbReference type="InterPro" id="IPR001347">
    <property type="entry name" value="SIS_dom"/>
</dbReference>
<organism evidence="11">
    <name type="scientific">uncultured Campylobacterales bacterium</name>
    <dbReference type="NCBI Taxonomy" id="352960"/>
    <lineage>
        <taxon>Bacteria</taxon>
        <taxon>Pseudomonadati</taxon>
        <taxon>Campylobacterota</taxon>
        <taxon>Epsilonproteobacteria</taxon>
        <taxon>Campylobacterales</taxon>
        <taxon>environmental samples</taxon>
    </lineage>
</organism>
<dbReference type="GO" id="GO:0008968">
    <property type="term" value="F:D-sedoheptulose 7-phosphate isomerase activity"/>
    <property type="evidence" value="ECO:0007669"/>
    <property type="project" value="UniProtKB-UniRule"/>
</dbReference>
<dbReference type="GO" id="GO:0005737">
    <property type="term" value="C:cytoplasm"/>
    <property type="evidence" value="ECO:0007669"/>
    <property type="project" value="UniProtKB-SubCell"/>
</dbReference>
<gene>
    <name evidence="9" type="primary">gmhA</name>
    <name evidence="11" type="ORF">HELGO_WM20218</name>
</gene>
<feature type="binding site" evidence="9">
    <location>
        <position position="107"/>
    </location>
    <ligand>
        <name>substrate</name>
    </ligand>
</feature>
<keyword evidence="6 9" id="KW-0862">Zinc</keyword>
<dbReference type="EC" id="5.3.1.28" evidence="9"/>
<evidence type="ECO:0000313" key="11">
    <source>
        <dbReference type="EMBL" id="CAA6810531.1"/>
    </source>
</evidence>
<evidence type="ECO:0000256" key="9">
    <source>
        <dbReference type="HAMAP-Rule" id="MF_00067"/>
    </source>
</evidence>
<dbReference type="GO" id="GO:0008270">
    <property type="term" value="F:zinc ion binding"/>
    <property type="evidence" value="ECO:0007669"/>
    <property type="project" value="UniProtKB-UniRule"/>
</dbReference>
<comment type="catalytic activity">
    <reaction evidence="1 9">
        <text>2 D-sedoheptulose 7-phosphate = D-glycero-alpha-D-manno-heptose 7-phosphate + D-glycero-beta-D-manno-heptose 7-phosphate</text>
        <dbReference type="Rhea" id="RHEA:27489"/>
        <dbReference type="ChEBI" id="CHEBI:57483"/>
        <dbReference type="ChEBI" id="CHEBI:60203"/>
        <dbReference type="ChEBI" id="CHEBI:60204"/>
        <dbReference type="EC" id="5.3.1.28"/>
    </reaction>
</comment>
<dbReference type="GO" id="GO:2001061">
    <property type="term" value="P:D-glycero-D-manno-heptose 7-phosphate biosynthetic process"/>
    <property type="evidence" value="ECO:0007669"/>
    <property type="project" value="UniProtKB-UniPathway"/>
</dbReference>
<feature type="binding site" evidence="9">
    <location>
        <position position="47"/>
    </location>
    <ligand>
        <name>substrate</name>
    </ligand>
</feature>
<dbReference type="InterPro" id="IPR050099">
    <property type="entry name" value="SIS_GmhA/DiaA_subfam"/>
</dbReference>
<feature type="binding site" evidence="9">
    <location>
        <position position="154"/>
    </location>
    <ligand>
        <name>substrate</name>
    </ligand>
</feature>
<dbReference type="InterPro" id="IPR046348">
    <property type="entry name" value="SIS_dom_sf"/>
</dbReference>
<feature type="binding site" evidence="9">
    <location>
        <begin position="102"/>
        <end position="104"/>
    </location>
    <ligand>
        <name>substrate</name>
    </ligand>
</feature>
<feature type="binding site" evidence="9">
    <location>
        <position position="154"/>
    </location>
    <ligand>
        <name>Zn(2+)</name>
        <dbReference type="ChEBI" id="CHEBI:29105"/>
    </ligand>
</feature>
<dbReference type="InterPro" id="IPR035461">
    <property type="entry name" value="GmhA/DiaA"/>
</dbReference>
<protein>
    <recommendedName>
        <fullName evidence="9">Phosphoheptose isomerase</fullName>
        <ecNumber evidence="9">5.3.1.28</ecNumber>
    </recommendedName>
    <alternativeName>
        <fullName evidence="9">Sedoheptulose 7-phosphate isomerase</fullName>
    </alternativeName>
</protein>
<comment type="cofactor">
    <cofactor evidence="9">
        <name>Zn(2+)</name>
        <dbReference type="ChEBI" id="CHEBI:29105"/>
    </cofactor>
    <text evidence="9">Binds 1 zinc ion per subunit.</text>
</comment>
<dbReference type="Pfam" id="PF13580">
    <property type="entry name" value="SIS_2"/>
    <property type="match status" value="1"/>
</dbReference>
<evidence type="ECO:0000256" key="5">
    <source>
        <dbReference type="ARBA" id="ARBA00022723"/>
    </source>
</evidence>
<dbReference type="UniPathway" id="UPA00041">
    <property type="reaction ID" value="UER00436"/>
</dbReference>
<keyword evidence="7 9" id="KW-0413">Isomerase</keyword>
<evidence type="ECO:0000256" key="6">
    <source>
        <dbReference type="ARBA" id="ARBA00022833"/>
    </source>
</evidence>
<dbReference type="SUPFAM" id="SSF53697">
    <property type="entry name" value="SIS domain"/>
    <property type="match status" value="1"/>
</dbReference>
<keyword evidence="5 9" id="KW-0479">Metal-binding</keyword>
<sequence length="175" mass="18622">MNKVKQDLIHHIHTANVIVNEAIKNGKKVLICGNGGSAADAQHIAAEFTGRFEVERVGLPAISLSTDTSALTAIGNDYGFDKIFSRQVEALGNEGDVLIGISTSGNSQNIIQALKIAEEKGLKTIGMSGRDGGVMNDICDINIVIPSDVTARIQEIHILIGHIICKSVDANYMKA</sequence>
<feature type="binding site" evidence="9">
    <location>
        <begin position="34"/>
        <end position="36"/>
    </location>
    <ligand>
        <name>substrate</name>
    </ligand>
</feature>
<dbReference type="Gene3D" id="3.40.50.10490">
    <property type="entry name" value="Glucose-6-phosphate isomerase like protein, domain 1"/>
    <property type="match status" value="1"/>
</dbReference>
<keyword evidence="4 9" id="KW-0963">Cytoplasm</keyword>
<dbReference type="GO" id="GO:0097367">
    <property type="term" value="F:carbohydrate derivative binding"/>
    <property type="evidence" value="ECO:0007669"/>
    <property type="project" value="InterPro"/>
</dbReference>
<comment type="similarity">
    <text evidence="3 9">Belongs to the SIS family. GmhA subfamily.</text>
</comment>
<comment type="pathway">
    <text evidence="9">Carbohydrate biosynthesis; D-glycero-D-manno-heptose 7-phosphate biosynthesis; D-glycero-alpha-D-manno-heptose 7-phosphate and D-glycero-beta-D-manno-heptose 7-phosphate from sedoheptulose 7-phosphate: step 1/1.</text>
</comment>
<comment type="miscellaneous">
    <text evidence="9">The reaction produces a racemic mixture of D-glycero-alpha-D-manno-heptose 7-phosphate and D-glycero-beta-D-manno-heptose 7-phosphate.</text>
</comment>
<dbReference type="EMBL" id="CACVAW010000042">
    <property type="protein sequence ID" value="CAA6810531.1"/>
    <property type="molecule type" value="Genomic_DNA"/>
</dbReference>
<evidence type="ECO:0000256" key="8">
    <source>
        <dbReference type="ARBA" id="ARBA00023277"/>
    </source>
</evidence>
<comment type="subcellular location">
    <subcellularLocation>
        <location evidence="2 9">Cytoplasm</location>
    </subcellularLocation>
</comment>
<name>A0A6S6STM1_9BACT</name>
<dbReference type="CDD" id="cd05006">
    <property type="entry name" value="SIS_GmhA"/>
    <property type="match status" value="1"/>
</dbReference>
<dbReference type="InterPro" id="IPR004515">
    <property type="entry name" value="Phosphoheptose_Isoase"/>
</dbReference>
<dbReference type="HAMAP" id="MF_00067">
    <property type="entry name" value="GmhA"/>
    <property type="match status" value="1"/>
</dbReference>
<dbReference type="PROSITE" id="PS51464">
    <property type="entry name" value="SIS"/>
    <property type="match status" value="1"/>
</dbReference>
<dbReference type="GO" id="GO:0005975">
    <property type="term" value="P:carbohydrate metabolic process"/>
    <property type="evidence" value="ECO:0007669"/>
    <property type="project" value="UniProtKB-UniRule"/>
</dbReference>
<comment type="function">
    <text evidence="9">Catalyzes the isomerization of sedoheptulose 7-phosphate in D-glycero-D-manno-heptose 7-phosphate.</text>
</comment>
<dbReference type="PANTHER" id="PTHR30390:SF6">
    <property type="entry name" value="DNAA INITIATOR-ASSOCIATING PROTEIN DIAA"/>
    <property type="match status" value="1"/>
</dbReference>
<dbReference type="NCBIfam" id="TIGR00441">
    <property type="entry name" value="gmhA"/>
    <property type="match status" value="1"/>
</dbReference>
<evidence type="ECO:0000256" key="7">
    <source>
        <dbReference type="ARBA" id="ARBA00023235"/>
    </source>
</evidence>